<protein>
    <submittedName>
        <fullName evidence="1">Uncharacterized protein</fullName>
    </submittedName>
</protein>
<reference evidence="1 2" key="1">
    <citation type="submission" date="2020-09" db="EMBL/GenBank/DDBJ databases">
        <title>De no assembly of potato wild relative species, Solanum commersonii.</title>
        <authorList>
            <person name="Cho K."/>
        </authorList>
    </citation>
    <scope>NUCLEOTIDE SEQUENCE [LARGE SCALE GENOMIC DNA]</scope>
    <source>
        <strain evidence="1">LZ3.2</strain>
        <tissue evidence="1">Leaf</tissue>
    </source>
</reference>
<evidence type="ECO:0000313" key="2">
    <source>
        <dbReference type="Proteomes" id="UP000824120"/>
    </source>
</evidence>
<comment type="caution">
    <text evidence="1">The sequence shown here is derived from an EMBL/GenBank/DDBJ whole genome shotgun (WGS) entry which is preliminary data.</text>
</comment>
<dbReference type="OrthoDB" id="1283502at2759"/>
<sequence length="87" mass="10031">MKMLKLVYGILGEMIQNKVILDKVGMISMVDKMKEVRLKLFKHMNRKCENVPMSRYGRLVVIEIRTSMGRLKKIWEGGGGSSIMIED</sequence>
<dbReference type="Proteomes" id="UP000824120">
    <property type="component" value="Chromosome 11"/>
</dbReference>
<name>A0A9J5WQQ1_SOLCO</name>
<accession>A0A9J5WQQ1</accession>
<dbReference type="AlphaFoldDB" id="A0A9J5WQQ1"/>
<keyword evidence="2" id="KW-1185">Reference proteome</keyword>
<evidence type="ECO:0000313" key="1">
    <source>
        <dbReference type="EMBL" id="KAG5577543.1"/>
    </source>
</evidence>
<gene>
    <name evidence="1" type="ORF">H5410_057677</name>
</gene>
<dbReference type="EMBL" id="JACXVP010000011">
    <property type="protein sequence ID" value="KAG5577543.1"/>
    <property type="molecule type" value="Genomic_DNA"/>
</dbReference>
<organism evidence="1 2">
    <name type="scientific">Solanum commersonii</name>
    <name type="common">Commerson's wild potato</name>
    <name type="synonym">Commerson's nightshade</name>
    <dbReference type="NCBI Taxonomy" id="4109"/>
    <lineage>
        <taxon>Eukaryota</taxon>
        <taxon>Viridiplantae</taxon>
        <taxon>Streptophyta</taxon>
        <taxon>Embryophyta</taxon>
        <taxon>Tracheophyta</taxon>
        <taxon>Spermatophyta</taxon>
        <taxon>Magnoliopsida</taxon>
        <taxon>eudicotyledons</taxon>
        <taxon>Gunneridae</taxon>
        <taxon>Pentapetalae</taxon>
        <taxon>asterids</taxon>
        <taxon>lamiids</taxon>
        <taxon>Solanales</taxon>
        <taxon>Solanaceae</taxon>
        <taxon>Solanoideae</taxon>
        <taxon>Solaneae</taxon>
        <taxon>Solanum</taxon>
    </lineage>
</organism>
<proteinExistence type="predicted"/>